<feature type="transmembrane region" description="Helical" evidence="1">
    <location>
        <begin position="404"/>
        <end position="425"/>
    </location>
</feature>
<evidence type="ECO:0000313" key="3">
    <source>
        <dbReference type="Proteomes" id="UP000182110"/>
    </source>
</evidence>
<gene>
    <name evidence="2" type="primary">skfF</name>
    <name evidence="2" type="ORF">BN1180_04163</name>
</gene>
<dbReference type="AlphaFoldDB" id="A0AAN2PJU2"/>
<reference evidence="2 3" key="1">
    <citation type="journal article" date="2014" name="Genome Announc.">
        <title>Genome Sequence of Bacillus simplex Strain P558, Isolated from a Human Fecal Sample.</title>
        <authorList>
            <person name="Croce O."/>
            <person name="Hugon P."/>
            <person name="Lagier J.C."/>
            <person name="Bibi F."/>
            <person name="Robert C."/>
            <person name="Azhar E.I."/>
            <person name="Raoult D."/>
            <person name="Fournier P.E."/>
        </authorList>
    </citation>
    <scope>NUCLEOTIDE SEQUENCE [LARGE SCALE GENOMIC DNA]</scope>
    <source>
        <strain evidence="2 3">P558</strain>
    </source>
</reference>
<feature type="transmembrane region" description="Helical" evidence="1">
    <location>
        <begin position="214"/>
        <end position="235"/>
    </location>
</feature>
<keyword evidence="1" id="KW-0812">Transmembrane</keyword>
<feature type="transmembrane region" description="Helical" evidence="1">
    <location>
        <begin position="462"/>
        <end position="482"/>
    </location>
</feature>
<feature type="transmembrane region" description="Helical" evidence="1">
    <location>
        <begin position="301"/>
        <end position="320"/>
    </location>
</feature>
<feature type="transmembrane region" description="Helical" evidence="1">
    <location>
        <begin position="55"/>
        <end position="76"/>
    </location>
</feature>
<protein>
    <submittedName>
        <fullName evidence="2">Sporulation killing factor biosynthesis and export ABC transporter permease</fullName>
    </submittedName>
</protein>
<dbReference type="NCBIfam" id="TIGR04405">
    <property type="entry name" value="SkfF"/>
    <property type="match status" value="1"/>
</dbReference>
<feature type="transmembrane region" description="Helical" evidence="1">
    <location>
        <begin position="96"/>
        <end position="118"/>
    </location>
</feature>
<feature type="transmembrane region" description="Helical" evidence="1">
    <location>
        <begin position="163"/>
        <end position="185"/>
    </location>
</feature>
<dbReference type="InterPro" id="IPR030920">
    <property type="entry name" value="SkfF"/>
</dbReference>
<dbReference type="Proteomes" id="UP000182110">
    <property type="component" value="Unassembled WGS sequence"/>
</dbReference>
<accession>A0AAN2PJU2</accession>
<evidence type="ECO:0000256" key="1">
    <source>
        <dbReference type="SAM" id="Phobius"/>
    </source>
</evidence>
<proteinExistence type="predicted"/>
<evidence type="ECO:0000313" key="2">
    <source>
        <dbReference type="EMBL" id="CEG33975.1"/>
    </source>
</evidence>
<feature type="transmembrane region" description="Helical" evidence="1">
    <location>
        <begin position="130"/>
        <end position="151"/>
    </location>
</feature>
<comment type="caution">
    <text evidence="2">The sequence shown here is derived from an EMBL/GenBank/DDBJ whole genome shotgun (WGS) entry which is preliminary data.</text>
</comment>
<keyword evidence="3" id="KW-1185">Reference proteome</keyword>
<sequence length="502" mass="57654">MSNLFSLYFHTSLRKWIDINNKRKIPIFSLVLLIIFITLQSQAIPTYNQERINTIGWVIVALYLIYALYGLISNRLPSKMEDVIWIYTLPMSMKKIVWSLVIWNFCLRGGIWFISALLADILRLILNLSYAHLFIHALIGVWVICLLELLLFAMSSTRGNRKLCLTIGVLIFIGVILYSTSIYYIHNNISINSSLVMFFDTVAHGIGNLLFGNINFPGVLVVICLSILATIIIHISTKDPRLKEKLVREAEFWSEFKDFNSMVSSVQNKQQESWWGGEYLTGTFSFIWYEMLIMRKHKLSLILQYFLGLILIICICKFFPNAIWTFLAAILFSSIIGSYFSGLIRHAQTHDLFLLPGKLLTKILLLETLYILPAFLVVASYILIGNTVGFKVITDNLYFLTLLPSLYIVILILRISVFYSTFIISINTSIGDYFKKLIVYLTMYLLVISIFLRAGILLKLSTINAINLSLIIVSILSFITLYRKKHLATTKGREQNVKLKTY</sequence>
<feature type="transmembrane region" description="Helical" evidence="1">
    <location>
        <begin position="326"/>
        <end position="344"/>
    </location>
</feature>
<keyword evidence="1" id="KW-0472">Membrane</keyword>
<feature type="transmembrane region" description="Helical" evidence="1">
    <location>
        <begin position="437"/>
        <end position="456"/>
    </location>
</feature>
<dbReference type="EMBL" id="CCXW01000001">
    <property type="protein sequence ID" value="CEG33975.1"/>
    <property type="molecule type" value="Genomic_DNA"/>
</dbReference>
<feature type="transmembrane region" description="Helical" evidence="1">
    <location>
        <begin position="364"/>
        <end position="384"/>
    </location>
</feature>
<keyword evidence="1" id="KW-1133">Transmembrane helix</keyword>
<name>A0AAN2PJU2_9BACI</name>
<dbReference type="RefSeq" id="WP_072273346.1">
    <property type="nucleotide sequence ID" value="NZ_CCXW01000001.1"/>
</dbReference>
<organism evidence="2 3">
    <name type="scientific">Peribacillus simplex</name>
    <dbReference type="NCBI Taxonomy" id="1478"/>
    <lineage>
        <taxon>Bacteria</taxon>
        <taxon>Bacillati</taxon>
        <taxon>Bacillota</taxon>
        <taxon>Bacilli</taxon>
        <taxon>Bacillales</taxon>
        <taxon>Bacillaceae</taxon>
        <taxon>Peribacillus</taxon>
    </lineage>
</organism>
<feature type="transmembrane region" description="Helical" evidence="1">
    <location>
        <begin position="25"/>
        <end position="43"/>
    </location>
</feature>